<dbReference type="Gene3D" id="1.10.357.10">
    <property type="entry name" value="Tetracycline Repressor, domain 2"/>
    <property type="match status" value="1"/>
</dbReference>
<dbReference type="PANTHER" id="PTHR30055:SF220">
    <property type="entry name" value="TETR-FAMILY REGULATORY PROTEIN"/>
    <property type="match status" value="1"/>
</dbReference>
<dbReference type="PRINTS" id="PR00455">
    <property type="entry name" value="HTHTETR"/>
</dbReference>
<dbReference type="InterPro" id="IPR025996">
    <property type="entry name" value="MT1864/Rv1816-like_C"/>
</dbReference>
<organism evidence="6 7">
    <name type="scientific">Epidermidibacterium keratini</name>
    <dbReference type="NCBI Taxonomy" id="1891644"/>
    <lineage>
        <taxon>Bacteria</taxon>
        <taxon>Bacillati</taxon>
        <taxon>Actinomycetota</taxon>
        <taxon>Actinomycetes</taxon>
        <taxon>Sporichthyales</taxon>
        <taxon>Sporichthyaceae</taxon>
        <taxon>Epidermidibacterium</taxon>
    </lineage>
</organism>
<evidence type="ECO:0000256" key="2">
    <source>
        <dbReference type="ARBA" id="ARBA00023125"/>
    </source>
</evidence>
<protein>
    <submittedName>
        <fullName evidence="6">TetR family transcriptional regulator</fullName>
    </submittedName>
</protein>
<dbReference type="PANTHER" id="PTHR30055">
    <property type="entry name" value="HTH-TYPE TRANSCRIPTIONAL REGULATOR RUTR"/>
    <property type="match status" value="1"/>
</dbReference>
<dbReference type="Pfam" id="PF13305">
    <property type="entry name" value="TetR_C_33"/>
    <property type="match status" value="1"/>
</dbReference>
<accession>A0A7L4YL37</accession>
<dbReference type="Pfam" id="PF00440">
    <property type="entry name" value="TetR_N"/>
    <property type="match status" value="1"/>
</dbReference>
<dbReference type="InterPro" id="IPR001647">
    <property type="entry name" value="HTH_TetR"/>
</dbReference>
<name>A0A7L4YL37_9ACTN</name>
<dbReference type="InterPro" id="IPR009057">
    <property type="entry name" value="Homeodomain-like_sf"/>
</dbReference>
<dbReference type="InterPro" id="IPR036271">
    <property type="entry name" value="Tet_transcr_reg_TetR-rel_C_sf"/>
</dbReference>
<evidence type="ECO:0000256" key="4">
    <source>
        <dbReference type="PROSITE-ProRule" id="PRU00335"/>
    </source>
</evidence>
<sequence length="192" mass="20730">MSRSKPYHRGNVRESLLSAATTLLDEKSVEHLSLREVARAADVSHAAPYHYFSDRGELLKATGDECMRALVEKLESAPGRARDPLKRLAAICAAYVDFAAERPHAFTLVFDGELCPPGDPSAERAPLIERSESLLYQAVSAAQQDGWRSTAPTLELTNGIWATAHGLATLVTEGHLTRAQAADALGAVLRPS</sequence>
<keyword evidence="7" id="KW-1185">Reference proteome</keyword>
<gene>
    <name evidence="6" type="ORF">EK0264_06150</name>
</gene>
<evidence type="ECO:0000313" key="6">
    <source>
        <dbReference type="EMBL" id="QHB99905.1"/>
    </source>
</evidence>
<dbReference type="OrthoDB" id="3173376at2"/>
<dbReference type="InterPro" id="IPR050109">
    <property type="entry name" value="HTH-type_TetR-like_transc_reg"/>
</dbReference>
<dbReference type="RefSeq" id="WP_159543942.1">
    <property type="nucleotide sequence ID" value="NZ_CP047156.1"/>
</dbReference>
<dbReference type="GO" id="GO:0000976">
    <property type="term" value="F:transcription cis-regulatory region binding"/>
    <property type="evidence" value="ECO:0007669"/>
    <property type="project" value="TreeGrafter"/>
</dbReference>
<keyword evidence="2 4" id="KW-0238">DNA-binding</keyword>
<evidence type="ECO:0000256" key="3">
    <source>
        <dbReference type="ARBA" id="ARBA00023163"/>
    </source>
</evidence>
<feature type="domain" description="HTH tetR-type" evidence="5">
    <location>
        <begin position="10"/>
        <end position="70"/>
    </location>
</feature>
<keyword evidence="3" id="KW-0804">Transcription</keyword>
<dbReference type="SUPFAM" id="SSF46689">
    <property type="entry name" value="Homeodomain-like"/>
    <property type="match status" value="1"/>
</dbReference>
<dbReference type="SUPFAM" id="SSF48498">
    <property type="entry name" value="Tetracyclin repressor-like, C-terminal domain"/>
    <property type="match status" value="1"/>
</dbReference>
<dbReference type="EMBL" id="CP047156">
    <property type="protein sequence ID" value="QHB99905.1"/>
    <property type="molecule type" value="Genomic_DNA"/>
</dbReference>
<dbReference type="PROSITE" id="PS50977">
    <property type="entry name" value="HTH_TETR_2"/>
    <property type="match status" value="1"/>
</dbReference>
<keyword evidence="1" id="KW-0805">Transcription regulation</keyword>
<evidence type="ECO:0000259" key="5">
    <source>
        <dbReference type="PROSITE" id="PS50977"/>
    </source>
</evidence>
<feature type="DNA-binding region" description="H-T-H motif" evidence="4">
    <location>
        <begin position="33"/>
        <end position="52"/>
    </location>
</feature>
<dbReference type="Proteomes" id="UP000463857">
    <property type="component" value="Chromosome"/>
</dbReference>
<dbReference type="GO" id="GO:0003700">
    <property type="term" value="F:DNA-binding transcription factor activity"/>
    <property type="evidence" value="ECO:0007669"/>
    <property type="project" value="TreeGrafter"/>
</dbReference>
<dbReference type="InParanoid" id="A0A7L4YL37"/>
<evidence type="ECO:0000256" key="1">
    <source>
        <dbReference type="ARBA" id="ARBA00023015"/>
    </source>
</evidence>
<dbReference type="KEGG" id="eke:EK0264_06150"/>
<proteinExistence type="predicted"/>
<reference evidence="6 7" key="1">
    <citation type="journal article" date="2018" name="Int. J. Syst. Evol. Microbiol.">
        <title>Epidermidibacterium keratini gen. nov., sp. nov., a member of the family Sporichthyaceae, isolated from keratin epidermis.</title>
        <authorList>
            <person name="Lee D.G."/>
            <person name="Trujillo M.E."/>
            <person name="Kang S."/>
            <person name="Nam J.J."/>
            <person name="Kim Y.J."/>
        </authorList>
    </citation>
    <scope>NUCLEOTIDE SEQUENCE [LARGE SCALE GENOMIC DNA]</scope>
    <source>
        <strain evidence="6 7">EPI-7</strain>
    </source>
</reference>
<dbReference type="AlphaFoldDB" id="A0A7L4YL37"/>
<evidence type="ECO:0000313" key="7">
    <source>
        <dbReference type="Proteomes" id="UP000463857"/>
    </source>
</evidence>